<reference evidence="3" key="1">
    <citation type="submission" date="2017-02" db="UniProtKB">
        <authorList>
            <consortium name="WormBaseParasite"/>
        </authorList>
    </citation>
    <scope>IDENTIFICATION</scope>
</reference>
<name>A0A0M3IL49_ASCLU</name>
<feature type="compositionally biased region" description="Polar residues" evidence="1">
    <location>
        <begin position="19"/>
        <end position="36"/>
    </location>
</feature>
<feature type="compositionally biased region" description="Polar residues" evidence="1">
    <location>
        <begin position="1"/>
        <end position="11"/>
    </location>
</feature>
<evidence type="ECO:0000313" key="2">
    <source>
        <dbReference type="Proteomes" id="UP000036681"/>
    </source>
</evidence>
<organism evidence="2 3">
    <name type="scientific">Ascaris lumbricoides</name>
    <name type="common">Giant roundworm</name>
    <dbReference type="NCBI Taxonomy" id="6252"/>
    <lineage>
        <taxon>Eukaryota</taxon>
        <taxon>Metazoa</taxon>
        <taxon>Ecdysozoa</taxon>
        <taxon>Nematoda</taxon>
        <taxon>Chromadorea</taxon>
        <taxon>Rhabditida</taxon>
        <taxon>Spirurina</taxon>
        <taxon>Ascaridomorpha</taxon>
        <taxon>Ascaridoidea</taxon>
        <taxon>Ascarididae</taxon>
        <taxon>Ascaris</taxon>
    </lineage>
</organism>
<protein>
    <submittedName>
        <fullName evidence="3">NR LBD domain-containing protein</fullName>
    </submittedName>
</protein>
<feature type="region of interest" description="Disordered" evidence="1">
    <location>
        <begin position="1"/>
        <end position="64"/>
    </location>
</feature>
<proteinExistence type="predicted"/>
<sequence length="358" mass="41510">MEKQNTPSRSTRLPFVDNGTISGRQNVQFALSSSTEPNEEALSNPPRKTARKTRKTATDDGKSMEEIRSKVKRLVIECDWDGNTKNPLYRKELRGCKDQHNDECRMNYPDGVCTFIIACDSHNPLLGERNSKAHMIPGVQKGFSPSYCTHIENLHMQNLQWKLAAERYVSSEKVSRIAVIVNHKGVSRINELNKQRHQDLFSYIRISVQLQFRNGVVKVLEEETNPFIVSPGIQQEKDSDIFIEFAWRILTGYFDSPQRLSKADKDDALCRTIKWKELRKFLQVSLRARNPYVRELDKLELLLLQCKLFMQMRLNNLPPIEQILERDPSIVELRKTLLAGFVNDDVEISLDHLREDRK</sequence>
<evidence type="ECO:0000256" key="1">
    <source>
        <dbReference type="SAM" id="MobiDB-lite"/>
    </source>
</evidence>
<dbReference type="WBParaSite" id="ALUE_0001947701-mRNA-1">
    <property type="protein sequence ID" value="ALUE_0001947701-mRNA-1"/>
    <property type="gene ID" value="ALUE_0001947701"/>
</dbReference>
<dbReference type="Proteomes" id="UP000036681">
    <property type="component" value="Unplaced"/>
</dbReference>
<keyword evidence="2" id="KW-1185">Reference proteome</keyword>
<evidence type="ECO:0000313" key="3">
    <source>
        <dbReference type="WBParaSite" id="ALUE_0001947701-mRNA-1"/>
    </source>
</evidence>
<accession>A0A0M3IL49</accession>
<dbReference type="AlphaFoldDB" id="A0A0M3IL49"/>